<evidence type="ECO:0000256" key="2">
    <source>
        <dbReference type="PROSITE-ProRule" id="PRU00035"/>
    </source>
</evidence>
<sequence>MDQISRRKKKGRPSKADLAARLAVASTPDPPEKWGVRRSLRRRSFRYNIIDYDEDYLDDEFVVEEDDGDEHKDERRREKKLKLVLQLPNGRPSRDGGDLLNQTLRANRRTAVSEEENEKSGKENDDDDDEEGQNRVAKKRKFSGGDCDDDNDEERWRRGEFKRGVSVSGPLVDTQYGTPLPGKKQLELILDKLQKRDTYGVYAEPIDPEELPDYHDIIEHPMDFATVRKKLANGSYTNLKQFESDVFLICSNAMLYNAPETIFYKQARAIKELAEKKFQQIRNEIEKSEKEQKSEPKTCPNSVVKEQRKKPICGSMLESAGSDFSSGATLASVDAQNTNNVLQAGNCERLSNNDGMVEGISFFTDSNEEKAENLQPGKCVLTEFWKKSFVADENRRATYDTSNPPVDRSSELIFTTFEGEKKQLVSVGLQGEHSYARSLARFAAAVGPVAWRIASKKIQQALPPGFKFGHGWVGEYDPLPTPIIFLKSRDQSEDPFSRNLHCLAAPKIDTFPKTSVPLSDHLLSVNAPGSNGKHAFIDSGQSTPPTTKTAINQERDQLSSNKLVPENVVVKREESNCLDTVNQSIDHDGQKLLQCVAKMPNSRPLETITREINLLPAFPFKQSDSNGVVPRQLTNGKIINSSVNVNHMIGSPKSIPPARVVGATTSFPQIPEQCLTDPVQITSTVPTQKQQNRSNPPLVSPQVTPSVLLLRADNRSNAAAAAAAASVWMSVGFGGFKPTSENPITNRTQISADLLYNATRDADSRALQSHDDIPVSETLRFDSRKKGVPFQAFVPQPVKVFPQFASTDLSRFHGQSSWRGLSPYPQQRQAQDKLPLDLNIAFQSSIDCQQPDLALQL</sequence>
<feature type="coiled-coil region" evidence="3">
    <location>
        <begin position="264"/>
        <end position="291"/>
    </location>
</feature>
<keyword evidence="7" id="KW-1185">Reference proteome</keyword>
<dbReference type="InterPro" id="IPR018359">
    <property type="entry name" value="Bromodomain_CS"/>
</dbReference>
<dbReference type="SUPFAM" id="SSF47370">
    <property type="entry name" value="Bromodomain"/>
    <property type="match status" value="1"/>
</dbReference>
<feature type="region of interest" description="Disordered" evidence="4">
    <location>
        <begin position="83"/>
        <end position="154"/>
    </location>
</feature>
<evidence type="ECO:0000259" key="5">
    <source>
        <dbReference type="PROSITE" id="PS50014"/>
    </source>
</evidence>
<dbReference type="InterPro" id="IPR051831">
    <property type="entry name" value="Bromodomain_contain_prot"/>
</dbReference>
<evidence type="ECO:0000256" key="3">
    <source>
        <dbReference type="SAM" id="Coils"/>
    </source>
</evidence>
<dbReference type="CDD" id="cd04369">
    <property type="entry name" value="Bromodomain"/>
    <property type="match status" value="1"/>
</dbReference>
<gene>
    <name evidence="6" type="ORF">Nepgr_007594</name>
</gene>
<dbReference type="Pfam" id="PF00439">
    <property type="entry name" value="Bromodomain"/>
    <property type="match status" value="1"/>
</dbReference>
<reference evidence="6" key="1">
    <citation type="submission" date="2023-05" db="EMBL/GenBank/DDBJ databases">
        <title>Nepenthes gracilis genome sequencing.</title>
        <authorList>
            <person name="Fukushima K."/>
        </authorList>
    </citation>
    <scope>NUCLEOTIDE SEQUENCE</scope>
    <source>
        <strain evidence="6">SING2019-196</strain>
    </source>
</reference>
<proteinExistence type="predicted"/>
<dbReference type="PANTHER" id="PTHR22881:SF42">
    <property type="entry name" value="DNA-BINDING BROMODOMAIN-CONTAINING PROTEIN"/>
    <property type="match status" value="1"/>
</dbReference>
<evidence type="ECO:0000256" key="4">
    <source>
        <dbReference type="SAM" id="MobiDB-lite"/>
    </source>
</evidence>
<dbReference type="Proteomes" id="UP001279734">
    <property type="component" value="Unassembled WGS sequence"/>
</dbReference>
<evidence type="ECO:0000313" key="7">
    <source>
        <dbReference type="Proteomes" id="UP001279734"/>
    </source>
</evidence>
<accession>A0AAD3S7J4</accession>
<dbReference type="PRINTS" id="PR00503">
    <property type="entry name" value="BROMODOMAIN"/>
</dbReference>
<dbReference type="Gene3D" id="1.20.920.10">
    <property type="entry name" value="Bromodomain-like"/>
    <property type="match status" value="1"/>
</dbReference>
<dbReference type="InterPro" id="IPR036427">
    <property type="entry name" value="Bromodomain-like_sf"/>
</dbReference>
<dbReference type="EMBL" id="BSYO01000006">
    <property type="protein sequence ID" value="GMH05754.1"/>
    <property type="molecule type" value="Genomic_DNA"/>
</dbReference>
<dbReference type="AlphaFoldDB" id="A0AAD3S7J4"/>
<dbReference type="PROSITE" id="PS50014">
    <property type="entry name" value="BROMODOMAIN_2"/>
    <property type="match status" value="1"/>
</dbReference>
<feature type="region of interest" description="Disordered" evidence="4">
    <location>
        <begin position="1"/>
        <end position="37"/>
    </location>
</feature>
<dbReference type="PROSITE" id="PS00633">
    <property type="entry name" value="BROMODOMAIN_1"/>
    <property type="match status" value="1"/>
</dbReference>
<protein>
    <recommendedName>
        <fullName evidence="5">Bromo domain-containing protein</fullName>
    </recommendedName>
</protein>
<keyword evidence="3" id="KW-0175">Coiled coil</keyword>
<feature type="compositionally biased region" description="Basic residues" evidence="4">
    <location>
        <begin position="1"/>
        <end position="13"/>
    </location>
</feature>
<keyword evidence="1 2" id="KW-0103">Bromodomain</keyword>
<comment type="caution">
    <text evidence="6">The sequence shown here is derived from an EMBL/GenBank/DDBJ whole genome shotgun (WGS) entry which is preliminary data.</text>
</comment>
<organism evidence="6 7">
    <name type="scientific">Nepenthes gracilis</name>
    <name type="common">Slender pitcher plant</name>
    <dbReference type="NCBI Taxonomy" id="150966"/>
    <lineage>
        <taxon>Eukaryota</taxon>
        <taxon>Viridiplantae</taxon>
        <taxon>Streptophyta</taxon>
        <taxon>Embryophyta</taxon>
        <taxon>Tracheophyta</taxon>
        <taxon>Spermatophyta</taxon>
        <taxon>Magnoliopsida</taxon>
        <taxon>eudicotyledons</taxon>
        <taxon>Gunneridae</taxon>
        <taxon>Pentapetalae</taxon>
        <taxon>Caryophyllales</taxon>
        <taxon>Nepenthaceae</taxon>
        <taxon>Nepenthes</taxon>
    </lineage>
</organism>
<evidence type="ECO:0000256" key="1">
    <source>
        <dbReference type="ARBA" id="ARBA00023117"/>
    </source>
</evidence>
<name>A0AAD3S7J4_NEPGR</name>
<dbReference type="PANTHER" id="PTHR22881">
    <property type="entry name" value="BROMODOMAIN CONTAINING PROTEIN"/>
    <property type="match status" value="1"/>
</dbReference>
<dbReference type="SMART" id="SM00297">
    <property type="entry name" value="BROMO"/>
    <property type="match status" value="1"/>
</dbReference>
<feature type="domain" description="Bromo" evidence="5">
    <location>
        <begin position="194"/>
        <end position="264"/>
    </location>
</feature>
<dbReference type="InterPro" id="IPR001487">
    <property type="entry name" value="Bromodomain"/>
</dbReference>
<evidence type="ECO:0000313" key="6">
    <source>
        <dbReference type="EMBL" id="GMH05754.1"/>
    </source>
</evidence>